<reference evidence="3" key="1">
    <citation type="submission" date="2017-03" db="EMBL/GenBank/DDBJ databases">
        <title>Genomes of endolithic fungi from Antarctica.</title>
        <authorList>
            <person name="Coleine C."/>
            <person name="Masonjones S."/>
            <person name="Stajich J.E."/>
        </authorList>
    </citation>
    <scope>NUCLEOTIDE SEQUENCE [LARGE SCALE GENOMIC DNA]</scope>
    <source>
        <strain evidence="3">CCFEE 5527</strain>
    </source>
</reference>
<dbReference type="EMBL" id="NAJO01000034">
    <property type="protein sequence ID" value="OQO00554.1"/>
    <property type="molecule type" value="Genomic_DNA"/>
</dbReference>
<dbReference type="InterPro" id="IPR006175">
    <property type="entry name" value="YjgF/YER057c/UK114"/>
</dbReference>
<dbReference type="PANTHER" id="PTHR11803">
    <property type="entry name" value="2-IMINOBUTANOATE/2-IMINOPROPANOATE DEAMINASE RIDA"/>
    <property type="match status" value="1"/>
</dbReference>
<keyword evidence="3" id="KW-1185">Reference proteome</keyword>
<dbReference type="GO" id="GO:0005739">
    <property type="term" value="C:mitochondrion"/>
    <property type="evidence" value="ECO:0007669"/>
    <property type="project" value="TreeGrafter"/>
</dbReference>
<dbReference type="STRING" id="1507870.A0A1V8SNA1"/>
<dbReference type="InParanoid" id="A0A1V8SNA1"/>
<dbReference type="Proteomes" id="UP000192596">
    <property type="component" value="Unassembled WGS sequence"/>
</dbReference>
<protein>
    <recommendedName>
        <fullName evidence="4">RidA family protein</fullName>
    </recommendedName>
</protein>
<dbReference type="GO" id="GO:0005829">
    <property type="term" value="C:cytosol"/>
    <property type="evidence" value="ECO:0007669"/>
    <property type="project" value="TreeGrafter"/>
</dbReference>
<dbReference type="PANTHER" id="PTHR11803:SF58">
    <property type="entry name" value="PROTEIN HMF1-RELATED"/>
    <property type="match status" value="1"/>
</dbReference>
<dbReference type="Pfam" id="PF01042">
    <property type="entry name" value="Ribonuc_L-PSP"/>
    <property type="match status" value="1"/>
</dbReference>
<evidence type="ECO:0008006" key="4">
    <source>
        <dbReference type="Google" id="ProtNLM"/>
    </source>
</evidence>
<comment type="similarity">
    <text evidence="1">Belongs to the RutC family.</text>
</comment>
<evidence type="ECO:0000313" key="3">
    <source>
        <dbReference type="Proteomes" id="UP000192596"/>
    </source>
</evidence>
<sequence length="95" mass="10061">MDITRVLSDRACAFPAGLFHHASIHNGTVYTTGQIGGDVTGRLAGSEVSAQAEQLFANLSAILQSANSSLEHVLSASIFLTNTADYTAFNEAYVR</sequence>
<organism evidence="2 3">
    <name type="scientific">Cryoendolithus antarcticus</name>
    <dbReference type="NCBI Taxonomy" id="1507870"/>
    <lineage>
        <taxon>Eukaryota</taxon>
        <taxon>Fungi</taxon>
        <taxon>Dikarya</taxon>
        <taxon>Ascomycota</taxon>
        <taxon>Pezizomycotina</taxon>
        <taxon>Dothideomycetes</taxon>
        <taxon>Dothideomycetidae</taxon>
        <taxon>Cladosporiales</taxon>
        <taxon>Cladosporiaceae</taxon>
        <taxon>Cryoendolithus</taxon>
    </lineage>
</organism>
<dbReference type="SUPFAM" id="SSF55298">
    <property type="entry name" value="YjgF-like"/>
    <property type="match status" value="1"/>
</dbReference>
<evidence type="ECO:0000313" key="2">
    <source>
        <dbReference type="EMBL" id="OQO00554.1"/>
    </source>
</evidence>
<gene>
    <name evidence="2" type="ORF">B0A48_13044</name>
</gene>
<dbReference type="GO" id="GO:0019239">
    <property type="term" value="F:deaminase activity"/>
    <property type="evidence" value="ECO:0007669"/>
    <property type="project" value="TreeGrafter"/>
</dbReference>
<dbReference type="AlphaFoldDB" id="A0A1V8SNA1"/>
<dbReference type="OrthoDB" id="309640at2759"/>
<proteinExistence type="inferred from homology"/>
<comment type="caution">
    <text evidence="2">The sequence shown here is derived from an EMBL/GenBank/DDBJ whole genome shotgun (WGS) entry which is preliminary data.</text>
</comment>
<name>A0A1V8SNA1_9PEZI</name>
<dbReference type="Gene3D" id="3.30.1330.40">
    <property type="entry name" value="RutC-like"/>
    <property type="match status" value="1"/>
</dbReference>
<accession>A0A1V8SNA1</accession>
<dbReference type="InterPro" id="IPR035959">
    <property type="entry name" value="RutC-like_sf"/>
</dbReference>
<evidence type="ECO:0000256" key="1">
    <source>
        <dbReference type="ARBA" id="ARBA00010552"/>
    </source>
</evidence>
<dbReference type="CDD" id="cd00448">
    <property type="entry name" value="YjgF_YER057c_UK114_family"/>
    <property type="match status" value="1"/>
</dbReference>